<reference evidence="1 2" key="1">
    <citation type="journal article" date="2017" name="Mol. Ecol.">
        <title>Comparative and population genomic landscape of Phellinus noxius: A hypervariable fungus causing root rot in trees.</title>
        <authorList>
            <person name="Chung C.L."/>
            <person name="Lee T.J."/>
            <person name="Akiba M."/>
            <person name="Lee H.H."/>
            <person name="Kuo T.H."/>
            <person name="Liu D."/>
            <person name="Ke H.M."/>
            <person name="Yokoi T."/>
            <person name="Roa M.B."/>
            <person name="Lu M.J."/>
            <person name="Chang Y.Y."/>
            <person name="Ann P.J."/>
            <person name="Tsai J.N."/>
            <person name="Chen C.Y."/>
            <person name="Tzean S.S."/>
            <person name="Ota Y."/>
            <person name="Hattori T."/>
            <person name="Sahashi N."/>
            <person name="Liou R.F."/>
            <person name="Kikuchi T."/>
            <person name="Tsai I.J."/>
        </authorList>
    </citation>
    <scope>NUCLEOTIDE SEQUENCE [LARGE SCALE GENOMIC DNA]</scope>
    <source>
        <strain evidence="1 2">FFPRI411160</strain>
    </source>
</reference>
<gene>
    <name evidence="1" type="ORF">PNOK_0227200</name>
</gene>
<evidence type="ECO:0000313" key="2">
    <source>
        <dbReference type="Proteomes" id="UP000217199"/>
    </source>
</evidence>
<sequence length="134" mass="15458">MERKSNTRMNEPNERMNWTDELNELKELKLKTLRTDDDTLSLGSHHSRHSFIYPSSHSSPIRPGSQFSCGQFDLKQLKTRTKASLPLPPRYFFYSSQREIRRRVSGHASIPVPIPILISPLTRILDNPALSSVR</sequence>
<accession>A0A286US71</accession>
<dbReference type="AlphaFoldDB" id="A0A286US71"/>
<organism evidence="1 2">
    <name type="scientific">Pyrrhoderma noxium</name>
    <dbReference type="NCBI Taxonomy" id="2282107"/>
    <lineage>
        <taxon>Eukaryota</taxon>
        <taxon>Fungi</taxon>
        <taxon>Dikarya</taxon>
        <taxon>Basidiomycota</taxon>
        <taxon>Agaricomycotina</taxon>
        <taxon>Agaricomycetes</taxon>
        <taxon>Hymenochaetales</taxon>
        <taxon>Hymenochaetaceae</taxon>
        <taxon>Pyrrhoderma</taxon>
    </lineage>
</organism>
<protein>
    <submittedName>
        <fullName evidence="1">Uncharacterized protein</fullName>
    </submittedName>
</protein>
<dbReference type="InParanoid" id="A0A286US71"/>
<name>A0A286US71_9AGAM</name>
<proteinExistence type="predicted"/>
<dbReference type="EMBL" id="NBII01000002">
    <property type="protein sequence ID" value="PAV22315.1"/>
    <property type="molecule type" value="Genomic_DNA"/>
</dbReference>
<keyword evidence="2" id="KW-1185">Reference proteome</keyword>
<dbReference type="Proteomes" id="UP000217199">
    <property type="component" value="Unassembled WGS sequence"/>
</dbReference>
<comment type="caution">
    <text evidence="1">The sequence shown here is derived from an EMBL/GenBank/DDBJ whole genome shotgun (WGS) entry which is preliminary data.</text>
</comment>
<evidence type="ECO:0000313" key="1">
    <source>
        <dbReference type="EMBL" id="PAV22315.1"/>
    </source>
</evidence>